<evidence type="ECO:0000313" key="3">
    <source>
        <dbReference type="Proteomes" id="UP000006882"/>
    </source>
</evidence>
<reference evidence="2 3" key="1">
    <citation type="journal article" date="2013" name="Nat. Genet.">
        <title>The high-quality draft genome of peach (Prunus persica) identifies unique patterns of genetic diversity, domestication and genome evolution.</title>
        <authorList>
            <consortium name="International Peach Genome Initiative"/>
            <person name="Verde I."/>
            <person name="Abbott A.G."/>
            <person name="Scalabrin S."/>
            <person name="Jung S."/>
            <person name="Shu S."/>
            <person name="Marroni F."/>
            <person name="Zhebentyayeva T."/>
            <person name="Dettori M.T."/>
            <person name="Grimwood J."/>
            <person name="Cattonaro F."/>
            <person name="Zuccolo A."/>
            <person name="Rossini L."/>
            <person name="Jenkins J."/>
            <person name="Vendramin E."/>
            <person name="Meisel L.A."/>
            <person name="Decroocq V."/>
            <person name="Sosinski B."/>
            <person name="Prochnik S."/>
            <person name="Mitros T."/>
            <person name="Policriti A."/>
            <person name="Cipriani G."/>
            <person name="Dondini L."/>
            <person name="Ficklin S."/>
            <person name="Goodstein D.M."/>
            <person name="Xuan P."/>
            <person name="Del Fabbro C."/>
            <person name="Aramini V."/>
            <person name="Copetti D."/>
            <person name="Gonzalez S."/>
            <person name="Horner D.S."/>
            <person name="Falchi R."/>
            <person name="Lucas S."/>
            <person name="Mica E."/>
            <person name="Maldonado J."/>
            <person name="Lazzari B."/>
            <person name="Bielenberg D."/>
            <person name="Pirona R."/>
            <person name="Miculan M."/>
            <person name="Barakat A."/>
            <person name="Testolin R."/>
            <person name="Stella A."/>
            <person name="Tartarini S."/>
            <person name="Tonutti P."/>
            <person name="Arus P."/>
            <person name="Orellana A."/>
            <person name="Wells C."/>
            <person name="Main D."/>
            <person name="Vizzotto G."/>
            <person name="Silva H."/>
            <person name="Salamini F."/>
            <person name="Schmutz J."/>
            <person name="Morgante M."/>
            <person name="Rokhsar D.S."/>
        </authorList>
    </citation>
    <scope>NUCLEOTIDE SEQUENCE [LARGE SCALE GENOMIC DNA]</scope>
    <source>
        <strain evidence="3">cv. Nemared</strain>
    </source>
</reference>
<proteinExistence type="predicted"/>
<protein>
    <recommendedName>
        <fullName evidence="4">Secreted protein</fullName>
    </recommendedName>
</protein>
<evidence type="ECO:0000256" key="1">
    <source>
        <dbReference type="SAM" id="SignalP"/>
    </source>
</evidence>
<name>A0A251R4Y9_PRUPE</name>
<gene>
    <name evidence="2" type="ORF">PRUPE_1G292300</name>
</gene>
<feature type="chain" id="PRO_5013077991" description="Secreted protein" evidence="1">
    <location>
        <begin position="31"/>
        <end position="75"/>
    </location>
</feature>
<organism evidence="2 3">
    <name type="scientific">Prunus persica</name>
    <name type="common">Peach</name>
    <name type="synonym">Amygdalus persica</name>
    <dbReference type="NCBI Taxonomy" id="3760"/>
    <lineage>
        <taxon>Eukaryota</taxon>
        <taxon>Viridiplantae</taxon>
        <taxon>Streptophyta</taxon>
        <taxon>Embryophyta</taxon>
        <taxon>Tracheophyta</taxon>
        <taxon>Spermatophyta</taxon>
        <taxon>Magnoliopsida</taxon>
        <taxon>eudicotyledons</taxon>
        <taxon>Gunneridae</taxon>
        <taxon>Pentapetalae</taxon>
        <taxon>rosids</taxon>
        <taxon>fabids</taxon>
        <taxon>Rosales</taxon>
        <taxon>Rosaceae</taxon>
        <taxon>Amygdaloideae</taxon>
        <taxon>Amygdaleae</taxon>
        <taxon>Prunus</taxon>
    </lineage>
</organism>
<dbReference type="EMBL" id="CM007651">
    <property type="protein sequence ID" value="ONI31097.1"/>
    <property type="molecule type" value="Genomic_DNA"/>
</dbReference>
<dbReference type="Gramene" id="ONI31097">
    <property type="protein sequence ID" value="ONI31097"/>
    <property type="gene ID" value="PRUPE_1G292300"/>
</dbReference>
<keyword evidence="1" id="KW-0732">Signal</keyword>
<accession>A0A251R4Y9</accession>
<evidence type="ECO:0000313" key="2">
    <source>
        <dbReference type="EMBL" id="ONI31097.1"/>
    </source>
</evidence>
<evidence type="ECO:0008006" key="4">
    <source>
        <dbReference type="Google" id="ProtNLM"/>
    </source>
</evidence>
<dbReference type="AlphaFoldDB" id="A0A251R4Y9"/>
<keyword evidence="3" id="KW-1185">Reference proteome</keyword>
<dbReference type="Proteomes" id="UP000006882">
    <property type="component" value="Chromosome G1"/>
</dbReference>
<feature type="signal peptide" evidence="1">
    <location>
        <begin position="1"/>
        <end position="30"/>
    </location>
</feature>
<sequence length="75" mass="8295">MCFFSFLCIARDVLLLWGISSNTLRGSTLAILMEDFRGCRGQLTTLASLWIRPCTAGNSLEIGEKLGEVKEVEDP</sequence>